<sequence length="243" mass="26606">MNPGGEAGGRKPVLIVLHQEQSTPGRVGRLLQERGHPLDIRRPRFGDPLPATLADHAGAMIFGGPMSANDPDDFIRAEIDWIGVPLAERRPFLGLCLGAQMLAKCLGATVCAHPEGRAEIGYYPLLPTSAGQGFAAEIGQPWPSHVYHWHREGFTCPAGAETLATGDDFPTQAIRVGPAAFGLQFHPEVTHAMLCRWTVRAAERLALPGAQDRTRQLEGRYMHDPHVARWLDAFLDHWLALQP</sequence>
<dbReference type="PANTHER" id="PTHR42695">
    <property type="entry name" value="GLUTAMINE AMIDOTRANSFERASE YLR126C-RELATED"/>
    <property type="match status" value="1"/>
</dbReference>
<accession>A0ABQ4SBC1</accession>
<dbReference type="PROSITE" id="PS51273">
    <property type="entry name" value="GATASE_TYPE_1"/>
    <property type="match status" value="1"/>
</dbReference>
<dbReference type="CDD" id="cd01741">
    <property type="entry name" value="GATase1_1"/>
    <property type="match status" value="1"/>
</dbReference>
<name>A0ABQ4SBC1_9HYPH</name>
<dbReference type="InterPro" id="IPR029062">
    <property type="entry name" value="Class_I_gatase-like"/>
</dbReference>
<protein>
    <recommendedName>
        <fullName evidence="1">Glutamine amidotransferase domain-containing protein</fullName>
    </recommendedName>
</protein>
<dbReference type="RefSeq" id="WP_238233972.1">
    <property type="nucleotide sequence ID" value="NZ_BPQQ01000010.1"/>
</dbReference>
<dbReference type="NCBIfam" id="NF005072">
    <property type="entry name" value="PRK06490.1"/>
    <property type="match status" value="1"/>
</dbReference>
<gene>
    <name evidence="2" type="ORF">GMJLKIPL_1008</name>
</gene>
<reference evidence="2" key="2">
    <citation type="submission" date="2021-08" db="EMBL/GenBank/DDBJ databases">
        <authorList>
            <person name="Tani A."/>
            <person name="Ola A."/>
            <person name="Ogura Y."/>
            <person name="Katsura K."/>
            <person name="Hayashi T."/>
        </authorList>
    </citation>
    <scope>NUCLEOTIDE SEQUENCE</scope>
    <source>
        <strain evidence="2">DSM 17168</strain>
    </source>
</reference>
<dbReference type="InterPro" id="IPR044992">
    <property type="entry name" value="ChyE-like"/>
</dbReference>
<keyword evidence="3" id="KW-1185">Reference proteome</keyword>
<evidence type="ECO:0000313" key="3">
    <source>
        <dbReference type="Proteomes" id="UP001055153"/>
    </source>
</evidence>
<dbReference type="EMBL" id="BPQQ01000010">
    <property type="protein sequence ID" value="GJD99093.1"/>
    <property type="molecule type" value="Genomic_DNA"/>
</dbReference>
<proteinExistence type="predicted"/>
<comment type="caution">
    <text evidence="2">The sequence shown here is derived from an EMBL/GenBank/DDBJ whole genome shotgun (WGS) entry which is preliminary data.</text>
</comment>
<dbReference type="InterPro" id="IPR017926">
    <property type="entry name" value="GATASE"/>
</dbReference>
<dbReference type="SUPFAM" id="SSF52317">
    <property type="entry name" value="Class I glutamine amidotransferase-like"/>
    <property type="match status" value="1"/>
</dbReference>
<dbReference type="Proteomes" id="UP001055153">
    <property type="component" value="Unassembled WGS sequence"/>
</dbReference>
<dbReference type="Pfam" id="PF00117">
    <property type="entry name" value="GATase"/>
    <property type="match status" value="1"/>
</dbReference>
<dbReference type="Gene3D" id="3.40.50.880">
    <property type="match status" value="1"/>
</dbReference>
<evidence type="ECO:0000313" key="2">
    <source>
        <dbReference type="EMBL" id="GJD99093.1"/>
    </source>
</evidence>
<dbReference type="PANTHER" id="PTHR42695:SF5">
    <property type="entry name" value="GLUTAMINE AMIDOTRANSFERASE YLR126C-RELATED"/>
    <property type="match status" value="1"/>
</dbReference>
<evidence type="ECO:0000259" key="1">
    <source>
        <dbReference type="Pfam" id="PF00117"/>
    </source>
</evidence>
<reference evidence="2" key="1">
    <citation type="journal article" date="2021" name="Front. Microbiol.">
        <title>Comprehensive Comparative Genomics and Phenotyping of Methylobacterium Species.</title>
        <authorList>
            <person name="Alessa O."/>
            <person name="Ogura Y."/>
            <person name="Fujitani Y."/>
            <person name="Takami H."/>
            <person name="Hayashi T."/>
            <person name="Sahin N."/>
            <person name="Tani A."/>
        </authorList>
    </citation>
    <scope>NUCLEOTIDE SEQUENCE</scope>
    <source>
        <strain evidence="2">DSM 17168</strain>
    </source>
</reference>
<organism evidence="2 3">
    <name type="scientific">Methylobacterium isbiliense</name>
    <dbReference type="NCBI Taxonomy" id="315478"/>
    <lineage>
        <taxon>Bacteria</taxon>
        <taxon>Pseudomonadati</taxon>
        <taxon>Pseudomonadota</taxon>
        <taxon>Alphaproteobacteria</taxon>
        <taxon>Hyphomicrobiales</taxon>
        <taxon>Methylobacteriaceae</taxon>
        <taxon>Methylobacterium</taxon>
    </lineage>
</organism>
<feature type="domain" description="Glutamine amidotransferase" evidence="1">
    <location>
        <begin position="31"/>
        <end position="191"/>
    </location>
</feature>